<gene>
    <name evidence="1" type="ORF">BO70DRAFT_267250</name>
</gene>
<accession>A0A317VUW4</accession>
<proteinExistence type="predicted"/>
<dbReference type="EMBL" id="MSFL01000018">
    <property type="protein sequence ID" value="PWY77399.1"/>
    <property type="molecule type" value="Genomic_DNA"/>
</dbReference>
<reference evidence="1 2" key="1">
    <citation type="submission" date="2016-12" db="EMBL/GenBank/DDBJ databases">
        <title>The genomes of Aspergillus section Nigri reveals drivers in fungal speciation.</title>
        <authorList>
            <consortium name="DOE Joint Genome Institute"/>
            <person name="Vesth T.C."/>
            <person name="Nybo J."/>
            <person name="Theobald S."/>
            <person name="Brandl J."/>
            <person name="Frisvad J.C."/>
            <person name="Nielsen K.F."/>
            <person name="Lyhne E.K."/>
            <person name="Kogle M.E."/>
            <person name="Kuo A."/>
            <person name="Riley R."/>
            <person name="Clum A."/>
            <person name="Nolan M."/>
            <person name="Lipzen A."/>
            <person name="Salamov A."/>
            <person name="Henrissat B."/>
            <person name="Wiebenga A."/>
            <person name="De Vries R.P."/>
            <person name="Grigoriev I.V."/>
            <person name="Mortensen U.H."/>
            <person name="Andersen M.R."/>
            <person name="Baker S.E."/>
        </authorList>
    </citation>
    <scope>NUCLEOTIDE SEQUENCE [LARGE SCALE GENOMIC DNA]</scope>
    <source>
        <strain evidence="1 2">CBS 117.55</strain>
    </source>
</reference>
<evidence type="ECO:0000313" key="2">
    <source>
        <dbReference type="Proteomes" id="UP000247233"/>
    </source>
</evidence>
<organism evidence="1 2">
    <name type="scientific">Aspergillus heteromorphus CBS 117.55</name>
    <dbReference type="NCBI Taxonomy" id="1448321"/>
    <lineage>
        <taxon>Eukaryota</taxon>
        <taxon>Fungi</taxon>
        <taxon>Dikarya</taxon>
        <taxon>Ascomycota</taxon>
        <taxon>Pezizomycotina</taxon>
        <taxon>Eurotiomycetes</taxon>
        <taxon>Eurotiomycetidae</taxon>
        <taxon>Eurotiales</taxon>
        <taxon>Aspergillaceae</taxon>
        <taxon>Aspergillus</taxon>
        <taxon>Aspergillus subgen. Circumdati</taxon>
    </lineage>
</organism>
<dbReference type="VEuPathDB" id="FungiDB:BO70DRAFT_267250"/>
<dbReference type="OrthoDB" id="3340520at2759"/>
<sequence length="407" mass="46583">LQDEDYPYVYLLTSPKVWGHIFNPVSFWYLYSTKKQLVATILEVNNNFGERRMYLLRSLPGISDDYSSADHVDLNRSRSPHRFTSRWPKDFHVSPFNPREGMVYTLDTADPLLLCAQGCEQPIDSRIVLISSHGQAQLVASIRSAGPAVRPAALSTYGKYKLILSWGWVGIITEPRIFFQAARLHLQHRLKVWYIPEPLEKTICRRASAIERYFGTVFRGYLRDLVENSASSVTVRYHAAGLSRDQSVETMQTPSARRISDEPADKMVEIRVLRPDFYTSFVQSRGLHAEAVVSALADNSLLRVSRMDLFYGIISAGEFTRKVQLFLPDRVLYQVIDWFRKGRHAANAGPLSAMDHYVLACCRRDEQREYRKHLLQLLLSPYVAFGSIGFLQAEVFVAQLTLLWALL</sequence>
<evidence type="ECO:0000313" key="1">
    <source>
        <dbReference type="EMBL" id="PWY77399.1"/>
    </source>
</evidence>
<feature type="non-terminal residue" evidence="1">
    <location>
        <position position="407"/>
    </location>
</feature>
<feature type="non-terminal residue" evidence="1">
    <location>
        <position position="1"/>
    </location>
</feature>
<dbReference type="AlphaFoldDB" id="A0A317VUW4"/>
<dbReference type="RefSeq" id="XP_025397972.1">
    <property type="nucleotide sequence ID" value="XM_025538950.1"/>
</dbReference>
<dbReference type="Proteomes" id="UP000247233">
    <property type="component" value="Unassembled WGS sequence"/>
</dbReference>
<protein>
    <submittedName>
        <fullName evidence="1">Uncharacterized protein</fullName>
    </submittedName>
</protein>
<dbReference type="GeneID" id="37061187"/>
<dbReference type="PANTHER" id="PTHR33973:SF4">
    <property type="entry name" value="OS07G0153300 PROTEIN"/>
    <property type="match status" value="1"/>
</dbReference>
<name>A0A317VUW4_9EURO</name>
<dbReference type="Pfam" id="PF07103">
    <property type="entry name" value="DUF1365"/>
    <property type="match status" value="1"/>
</dbReference>
<dbReference type="InterPro" id="IPR010775">
    <property type="entry name" value="DUF1365"/>
</dbReference>
<dbReference type="PANTHER" id="PTHR33973">
    <property type="entry name" value="OS07G0153300 PROTEIN"/>
    <property type="match status" value="1"/>
</dbReference>
<comment type="caution">
    <text evidence="1">The sequence shown here is derived from an EMBL/GenBank/DDBJ whole genome shotgun (WGS) entry which is preliminary data.</text>
</comment>
<keyword evidence="2" id="KW-1185">Reference proteome</keyword>